<protein>
    <submittedName>
        <fullName evidence="1">Uncharacterized protein</fullName>
    </submittedName>
</protein>
<proteinExistence type="predicted"/>
<feature type="non-terminal residue" evidence="1">
    <location>
        <position position="1"/>
    </location>
</feature>
<accession>A0A381ZY80</accession>
<reference evidence="1" key="1">
    <citation type="submission" date="2018-05" db="EMBL/GenBank/DDBJ databases">
        <authorList>
            <person name="Lanie J.A."/>
            <person name="Ng W.-L."/>
            <person name="Kazmierczak K.M."/>
            <person name="Andrzejewski T.M."/>
            <person name="Davidsen T.M."/>
            <person name="Wayne K.J."/>
            <person name="Tettelin H."/>
            <person name="Glass J.I."/>
            <person name="Rusch D."/>
            <person name="Podicherti R."/>
            <person name="Tsui H.-C.T."/>
            <person name="Winkler M.E."/>
        </authorList>
    </citation>
    <scope>NUCLEOTIDE SEQUENCE</scope>
</reference>
<sequence>GLYPSPIIDFCKLIISPFILID</sequence>
<organism evidence="1">
    <name type="scientific">marine metagenome</name>
    <dbReference type="NCBI Taxonomy" id="408172"/>
    <lineage>
        <taxon>unclassified sequences</taxon>
        <taxon>metagenomes</taxon>
        <taxon>ecological metagenomes</taxon>
    </lineage>
</organism>
<gene>
    <name evidence="1" type="ORF">METZ01_LOCUS146785</name>
</gene>
<name>A0A381ZY80_9ZZZZ</name>
<dbReference type="AlphaFoldDB" id="A0A381ZY80"/>
<dbReference type="EMBL" id="UINC01023049">
    <property type="protein sequence ID" value="SVA93931.1"/>
    <property type="molecule type" value="Genomic_DNA"/>
</dbReference>
<evidence type="ECO:0000313" key="1">
    <source>
        <dbReference type="EMBL" id="SVA93931.1"/>
    </source>
</evidence>